<gene>
    <name evidence="1" type="ORF">GFH48_00355</name>
</gene>
<dbReference type="KEGG" id="sfy:GFH48_00355"/>
<evidence type="ECO:0008006" key="3">
    <source>
        <dbReference type="Google" id="ProtNLM"/>
    </source>
</evidence>
<protein>
    <recommendedName>
        <fullName evidence="3">Cold shock domain-containing protein</fullName>
    </recommendedName>
</protein>
<dbReference type="Proteomes" id="UP000326179">
    <property type="component" value="Chromosome"/>
</dbReference>
<dbReference type="AlphaFoldDB" id="A0A5Q0L4Y3"/>
<organism evidence="1 2">
    <name type="scientific">Streptomyces fagopyri</name>
    <dbReference type="NCBI Taxonomy" id="2662397"/>
    <lineage>
        <taxon>Bacteria</taxon>
        <taxon>Bacillati</taxon>
        <taxon>Actinomycetota</taxon>
        <taxon>Actinomycetes</taxon>
        <taxon>Kitasatosporales</taxon>
        <taxon>Streptomycetaceae</taxon>
        <taxon>Streptomyces</taxon>
    </lineage>
</organism>
<accession>A0A5Q0L4Y3</accession>
<keyword evidence="2" id="KW-1185">Reference proteome</keyword>
<sequence>MRSVLRAGKVISFDPAQGLGVIVPCGGEEHVPFQTEAVRFVDVVAEGQMVIYAIERADAAVRAVEVRPA</sequence>
<dbReference type="EMBL" id="CP045643">
    <property type="protein sequence ID" value="QFZ71928.1"/>
    <property type="molecule type" value="Genomic_DNA"/>
</dbReference>
<dbReference type="Gene3D" id="2.40.50.140">
    <property type="entry name" value="Nucleic acid-binding proteins"/>
    <property type="match status" value="1"/>
</dbReference>
<evidence type="ECO:0000313" key="1">
    <source>
        <dbReference type="EMBL" id="QFZ71928.1"/>
    </source>
</evidence>
<reference evidence="1 2" key="1">
    <citation type="submission" date="2019-10" db="EMBL/GenBank/DDBJ databases">
        <title>A novel species.</title>
        <authorList>
            <person name="Gao J."/>
        </authorList>
    </citation>
    <scope>NUCLEOTIDE SEQUENCE [LARGE SCALE GENOMIC DNA]</scope>
    <source>
        <strain evidence="1 2">QMT-28</strain>
    </source>
</reference>
<dbReference type="InterPro" id="IPR012340">
    <property type="entry name" value="NA-bd_OB-fold"/>
</dbReference>
<name>A0A5Q0L4Y3_9ACTN</name>
<dbReference type="SUPFAM" id="SSF50249">
    <property type="entry name" value="Nucleic acid-binding proteins"/>
    <property type="match status" value="1"/>
</dbReference>
<dbReference type="RefSeq" id="WP_153286296.1">
    <property type="nucleotide sequence ID" value="NZ_CP045643.1"/>
</dbReference>
<evidence type="ECO:0000313" key="2">
    <source>
        <dbReference type="Proteomes" id="UP000326179"/>
    </source>
</evidence>
<proteinExistence type="predicted"/>